<comment type="similarity">
    <text evidence="1">Belongs to the sigma-70 factor family. ECF subfamily.</text>
</comment>
<dbReference type="SUPFAM" id="SSF88946">
    <property type="entry name" value="Sigma2 domain of RNA polymerase sigma factors"/>
    <property type="match status" value="1"/>
</dbReference>
<dbReference type="Gene3D" id="1.10.10.10">
    <property type="entry name" value="Winged helix-like DNA-binding domain superfamily/Winged helix DNA-binding domain"/>
    <property type="match status" value="1"/>
</dbReference>
<dbReference type="Proteomes" id="UP000753802">
    <property type="component" value="Unassembled WGS sequence"/>
</dbReference>
<reference evidence="8 9" key="1">
    <citation type="submission" date="2020-01" db="EMBL/GenBank/DDBJ databases">
        <title>Genome analysis.</title>
        <authorList>
            <person name="Wu S."/>
            <person name="Wang G."/>
        </authorList>
    </citation>
    <scope>NUCLEOTIDE SEQUENCE [LARGE SCALE GENOMIC DNA]</scope>
    <source>
        <strain evidence="8 9">SYL130</strain>
    </source>
</reference>
<evidence type="ECO:0000256" key="4">
    <source>
        <dbReference type="ARBA" id="ARBA00023125"/>
    </source>
</evidence>
<protein>
    <submittedName>
        <fullName evidence="8">RNA polymerase sigma factor</fullName>
    </submittedName>
</protein>
<evidence type="ECO:0000259" key="7">
    <source>
        <dbReference type="Pfam" id="PF08281"/>
    </source>
</evidence>
<dbReference type="RefSeq" id="WP_161818758.1">
    <property type="nucleotide sequence ID" value="NZ_JAACJS010000012.1"/>
</dbReference>
<keyword evidence="5" id="KW-0804">Transcription</keyword>
<dbReference type="InterPro" id="IPR036388">
    <property type="entry name" value="WH-like_DNA-bd_sf"/>
</dbReference>
<dbReference type="CDD" id="cd06171">
    <property type="entry name" value="Sigma70_r4"/>
    <property type="match status" value="1"/>
</dbReference>
<evidence type="ECO:0000313" key="9">
    <source>
        <dbReference type="Proteomes" id="UP000753802"/>
    </source>
</evidence>
<evidence type="ECO:0000256" key="2">
    <source>
        <dbReference type="ARBA" id="ARBA00023015"/>
    </source>
</evidence>
<dbReference type="InterPro" id="IPR014284">
    <property type="entry name" value="RNA_pol_sigma-70_dom"/>
</dbReference>
<keyword evidence="3" id="KW-0731">Sigma factor</keyword>
<dbReference type="InterPro" id="IPR013325">
    <property type="entry name" value="RNA_pol_sigma_r2"/>
</dbReference>
<keyword evidence="9" id="KW-1185">Reference proteome</keyword>
<gene>
    <name evidence="8" type="ORF">GWC95_11060</name>
</gene>
<sequence>MQHSILSGDFIINPVPQLNPDMTVDTLVERCVKGDRDGFRLLYNHYAKAMYNTALRIVNNAADAEDILQEAFSDAFRSLESFRNRSTFGAWLKRIVINKSINKVKRERKRWVEVDMESIDGYQIDEPEIDEDDFVYKVESIKQAMKQLPDGYRTVLSLHLVENYKHEEIAGMLGIAHATVRTQYIRAKKKLLEIISQNNLS</sequence>
<evidence type="ECO:0000256" key="3">
    <source>
        <dbReference type="ARBA" id="ARBA00023082"/>
    </source>
</evidence>
<evidence type="ECO:0000256" key="5">
    <source>
        <dbReference type="ARBA" id="ARBA00023163"/>
    </source>
</evidence>
<feature type="domain" description="RNA polymerase sigma-70 region 2" evidence="6">
    <location>
        <begin position="42"/>
        <end position="109"/>
    </location>
</feature>
<evidence type="ECO:0000256" key="1">
    <source>
        <dbReference type="ARBA" id="ARBA00010641"/>
    </source>
</evidence>
<dbReference type="Pfam" id="PF04542">
    <property type="entry name" value="Sigma70_r2"/>
    <property type="match status" value="1"/>
</dbReference>
<dbReference type="InterPro" id="IPR007627">
    <property type="entry name" value="RNA_pol_sigma70_r2"/>
</dbReference>
<dbReference type="Gene3D" id="1.10.1740.10">
    <property type="match status" value="1"/>
</dbReference>
<accession>A0ABW9ZW55</accession>
<dbReference type="PANTHER" id="PTHR43133:SF8">
    <property type="entry name" value="RNA POLYMERASE SIGMA FACTOR HI_1459-RELATED"/>
    <property type="match status" value="1"/>
</dbReference>
<feature type="domain" description="RNA polymerase sigma factor 70 region 4 type 2" evidence="7">
    <location>
        <begin position="140"/>
        <end position="191"/>
    </location>
</feature>
<evidence type="ECO:0000259" key="6">
    <source>
        <dbReference type="Pfam" id="PF04542"/>
    </source>
</evidence>
<dbReference type="InterPro" id="IPR013324">
    <property type="entry name" value="RNA_pol_sigma_r3/r4-like"/>
</dbReference>
<evidence type="ECO:0000313" key="8">
    <source>
        <dbReference type="EMBL" id="NCI50464.1"/>
    </source>
</evidence>
<dbReference type="EMBL" id="JAACJS010000012">
    <property type="protein sequence ID" value="NCI50464.1"/>
    <property type="molecule type" value="Genomic_DNA"/>
</dbReference>
<dbReference type="InterPro" id="IPR013249">
    <property type="entry name" value="RNA_pol_sigma70_r4_t2"/>
</dbReference>
<dbReference type="Pfam" id="PF08281">
    <property type="entry name" value="Sigma70_r4_2"/>
    <property type="match status" value="1"/>
</dbReference>
<dbReference type="NCBIfam" id="TIGR02937">
    <property type="entry name" value="sigma70-ECF"/>
    <property type="match status" value="1"/>
</dbReference>
<name>A0ABW9ZW55_9BACT</name>
<keyword evidence="4" id="KW-0238">DNA-binding</keyword>
<proteinExistence type="inferred from homology"/>
<dbReference type="SUPFAM" id="SSF88659">
    <property type="entry name" value="Sigma3 and sigma4 domains of RNA polymerase sigma factors"/>
    <property type="match status" value="1"/>
</dbReference>
<comment type="caution">
    <text evidence="8">The sequence shown here is derived from an EMBL/GenBank/DDBJ whole genome shotgun (WGS) entry which is preliminary data.</text>
</comment>
<dbReference type="PANTHER" id="PTHR43133">
    <property type="entry name" value="RNA POLYMERASE ECF-TYPE SIGMA FACTO"/>
    <property type="match status" value="1"/>
</dbReference>
<keyword evidence="2" id="KW-0805">Transcription regulation</keyword>
<organism evidence="8 9">
    <name type="scientific">Sediminibacterium roseum</name>
    <dbReference type="NCBI Taxonomy" id="1978412"/>
    <lineage>
        <taxon>Bacteria</taxon>
        <taxon>Pseudomonadati</taxon>
        <taxon>Bacteroidota</taxon>
        <taxon>Chitinophagia</taxon>
        <taxon>Chitinophagales</taxon>
        <taxon>Chitinophagaceae</taxon>
        <taxon>Sediminibacterium</taxon>
    </lineage>
</organism>
<dbReference type="InterPro" id="IPR039425">
    <property type="entry name" value="RNA_pol_sigma-70-like"/>
</dbReference>